<dbReference type="EMBL" id="JADKCH010000001">
    <property type="protein sequence ID" value="MBK8571360.1"/>
    <property type="molecule type" value="Genomic_DNA"/>
</dbReference>
<evidence type="ECO:0000313" key="2">
    <source>
        <dbReference type="EMBL" id="MBK8571360.1"/>
    </source>
</evidence>
<evidence type="ECO:0000313" key="3">
    <source>
        <dbReference type="Proteomes" id="UP000709959"/>
    </source>
</evidence>
<dbReference type="PANTHER" id="PTHR43801">
    <property type="entry name" value="NUCLEOTIDE-BINDING PROTEIN-RELATED"/>
    <property type="match status" value="1"/>
</dbReference>
<organism evidence="2 3">
    <name type="scientific">Candidatus Geothrix odensensis</name>
    <dbReference type="NCBI Taxonomy" id="2954440"/>
    <lineage>
        <taxon>Bacteria</taxon>
        <taxon>Pseudomonadati</taxon>
        <taxon>Acidobacteriota</taxon>
        <taxon>Holophagae</taxon>
        <taxon>Holophagales</taxon>
        <taxon>Holophagaceae</taxon>
        <taxon>Geothrix</taxon>
    </lineage>
</organism>
<gene>
    <name evidence="2" type="ORF">IPN91_01705</name>
</gene>
<feature type="transmembrane region" description="Helical" evidence="1">
    <location>
        <begin position="48"/>
        <end position="66"/>
    </location>
</feature>
<protein>
    <submittedName>
        <fullName evidence="2">DUF116 domain-containing protein</fullName>
    </submittedName>
</protein>
<comment type="caution">
    <text evidence="2">The sequence shown here is derived from an EMBL/GenBank/DDBJ whole genome shotgun (WGS) entry which is preliminary data.</text>
</comment>
<reference evidence="2 3" key="1">
    <citation type="submission" date="2020-10" db="EMBL/GenBank/DDBJ databases">
        <title>Connecting structure to function with the recovery of over 1000 high-quality activated sludge metagenome-assembled genomes encoding full-length rRNA genes using long-read sequencing.</title>
        <authorList>
            <person name="Singleton C.M."/>
            <person name="Petriglieri F."/>
            <person name="Kristensen J.M."/>
            <person name="Kirkegaard R.H."/>
            <person name="Michaelsen T.Y."/>
            <person name="Andersen M.H."/>
            <person name="Karst S.M."/>
            <person name="Dueholm M.S."/>
            <person name="Nielsen P.H."/>
            <person name="Albertsen M."/>
        </authorList>
    </citation>
    <scope>NUCLEOTIDE SEQUENCE [LARGE SCALE GENOMIC DNA]</scope>
    <source>
        <strain evidence="2">OdNE_18-Q3-R46-58_MAXAC.008</strain>
    </source>
</reference>
<dbReference type="PANTHER" id="PTHR43801:SF1">
    <property type="entry name" value="POLYPRENYL SYNTHETASE"/>
    <property type="match status" value="1"/>
</dbReference>
<proteinExistence type="predicted"/>
<evidence type="ECO:0000256" key="1">
    <source>
        <dbReference type="SAM" id="Phobius"/>
    </source>
</evidence>
<dbReference type="AlphaFoldDB" id="A0A936F0L6"/>
<sequence length="262" mass="29094">MNELRVPALSGLLPEERGLAFLIVRRGLPLALAGISFVTAAMHAAGRGWWMLVGVGALAAAWPSFLRGQAYLRNRTAIMRQDSLWANAVLPLARRLGQEDAWILSFCGYNNQRVRAAFAGHRARRPLILLPHCIQMSRCKAGILDDLQACYDCGLCPVGDYMNAALLNRWEGRITNRSHKAYREAREYRPDLVVAVSCTDRLLKGLTKLPEIPCYVIPLALPHGMCVDTDFSVPHLFAAMEILVEPRRPSGEIQVLRPEGIA</sequence>
<name>A0A936F0L6_9BACT</name>
<dbReference type="InterPro" id="IPR002829">
    <property type="entry name" value="DUF116"/>
</dbReference>
<accession>A0A936F0L6</accession>
<keyword evidence="1" id="KW-0472">Membrane</keyword>
<keyword evidence="1" id="KW-1133">Transmembrane helix</keyword>
<keyword evidence="1" id="KW-0812">Transmembrane</keyword>
<feature type="transmembrane region" description="Helical" evidence="1">
    <location>
        <begin position="20"/>
        <end position="42"/>
    </location>
</feature>
<dbReference type="Pfam" id="PF01976">
    <property type="entry name" value="DUF116"/>
    <property type="match status" value="1"/>
</dbReference>
<dbReference type="Proteomes" id="UP000709959">
    <property type="component" value="Unassembled WGS sequence"/>
</dbReference>